<evidence type="ECO:0000313" key="2">
    <source>
        <dbReference type="Proteomes" id="UP000004507"/>
    </source>
</evidence>
<dbReference type="RefSeq" id="WP_007205970.1">
    <property type="nucleotide sequence ID" value="NZ_CH672414.1"/>
</dbReference>
<dbReference type="OrthoDB" id="5421848at2"/>
<protein>
    <recommendedName>
        <fullName evidence="3">PhoP regulatory network protein YrbL</fullName>
    </recommendedName>
</protein>
<dbReference type="HOGENOM" id="CLU_076352_2_0_5"/>
<reference evidence="1 2" key="1">
    <citation type="submission" date="2006-01" db="EMBL/GenBank/DDBJ databases">
        <authorList>
            <person name="Hagstrom A."/>
            <person name="Ferriera S."/>
            <person name="Johnson J."/>
            <person name="Kravitz S."/>
            <person name="Halpern A."/>
            <person name="Remington K."/>
            <person name="Beeson K."/>
            <person name="Tran B."/>
            <person name="Rogers Y.-H."/>
            <person name="Friedman R."/>
            <person name="Venter J.C."/>
        </authorList>
    </citation>
    <scope>NUCLEOTIDE SEQUENCE [LARGE SCALE GENOMIC DNA]</scope>
    <source>
        <strain evidence="1 2">SKA53</strain>
    </source>
</reference>
<dbReference type="eggNOG" id="ENOG503359J">
    <property type="taxonomic scope" value="Bacteria"/>
</dbReference>
<sequence length="223" mass="24715">MGASVLQLSDMVATGVQRAVYLHPLDPTKLIKVLRPAGSVPRRTNFNGIMDRLLPGTRLRQIHKEYTEYLRVMLNHPEPDFHTPIAHMFGFSQTSEGLGCITERVMEPGRQVGETLGAKAAAGTLTPAHIAMLNDTVQRIYASDIRASDMNPNNFVFGQRDNGTGPGPEECVLVDGFGDIHAIPVRSMARWSNRMGLDDSCKRLARNAKLHWDAKAREFALPR</sequence>
<dbReference type="STRING" id="314232.SKA53_10099"/>
<gene>
    <name evidence="1" type="ORF">SKA53_10099</name>
</gene>
<comment type="caution">
    <text evidence="1">The sequence shown here is derived from an EMBL/GenBank/DDBJ whole genome shotgun (WGS) entry which is preliminary data.</text>
</comment>
<evidence type="ECO:0008006" key="3">
    <source>
        <dbReference type="Google" id="ProtNLM"/>
    </source>
</evidence>
<organism evidence="1 2">
    <name type="scientific">Yoonia vestfoldensis SKA53</name>
    <dbReference type="NCBI Taxonomy" id="314232"/>
    <lineage>
        <taxon>Bacteria</taxon>
        <taxon>Pseudomonadati</taxon>
        <taxon>Pseudomonadota</taxon>
        <taxon>Alphaproteobacteria</taxon>
        <taxon>Rhodobacterales</taxon>
        <taxon>Paracoccaceae</taxon>
        <taxon>Yoonia</taxon>
    </lineage>
</organism>
<dbReference type="AlphaFoldDB" id="A3V172"/>
<keyword evidence="2" id="KW-1185">Reference proteome</keyword>
<dbReference type="Proteomes" id="UP000004507">
    <property type="component" value="Unassembled WGS sequence"/>
</dbReference>
<evidence type="ECO:0000313" key="1">
    <source>
        <dbReference type="EMBL" id="EAQ08068.1"/>
    </source>
</evidence>
<name>A3V172_9RHOB</name>
<accession>A3V172</accession>
<dbReference type="Pfam" id="PF10707">
    <property type="entry name" value="YrbL-PhoP_reg"/>
    <property type="match status" value="1"/>
</dbReference>
<proteinExistence type="predicted"/>
<dbReference type="EMBL" id="AAMS01000001">
    <property type="protein sequence ID" value="EAQ08068.1"/>
    <property type="molecule type" value="Genomic_DNA"/>
</dbReference>
<dbReference type="InterPro" id="IPR019647">
    <property type="entry name" value="PhoP_reg_network_YrbL"/>
</dbReference>